<dbReference type="InterPro" id="IPR011009">
    <property type="entry name" value="Kinase-like_dom_sf"/>
</dbReference>
<dbReference type="Pfam" id="PF01163">
    <property type="entry name" value="RIO1"/>
    <property type="match status" value="1"/>
</dbReference>
<accession>D3RWT0</accession>
<reference evidence="13 14" key="2">
    <citation type="journal article" date="2011" name="Stand. Genomic Sci.">
        <title>Complete genome sequence of Ferroglobus placidus AEDII12DO.</title>
        <authorList>
            <person name="Anderson I."/>
            <person name="Risso C."/>
            <person name="Holmes D."/>
            <person name="Lucas S."/>
            <person name="Copeland A."/>
            <person name="Lapidus A."/>
            <person name="Cheng J.F."/>
            <person name="Bruce D."/>
            <person name="Goodwin L."/>
            <person name="Pitluck S."/>
            <person name="Saunders E."/>
            <person name="Brettin T."/>
            <person name="Detter J.C."/>
            <person name="Han C."/>
            <person name="Tapia R."/>
            <person name="Larimer F."/>
            <person name="Land M."/>
            <person name="Hauser L."/>
            <person name="Woyke T."/>
            <person name="Lovley D."/>
            <person name="Kyrpides N."/>
            <person name="Ivanova N."/>
        </authorList>
    </citation>
    <scope>NUCLEOTIDE SEQUENCE [LARGE SCALE GENOMIC DNA]</scope>
    <source>
        <strain evidence="14">DSM 10642 / AEDII12DO</strain>
    </source>
</reference>
<keyword evidence="6" id="KW-0547">Nucleotide-binding</keyword>
<dbReference type="SUPFAM" id="SSF56112">
    <property type="entry name" value="Protein kinase-like (PK-like)"/>
    <property type="match status" value="1"/>
</dbReference>
<dbReference type="Gene3D" id="1.10.510.10">
    <property type="entry name" value="Transferase(Phosphotransferase) domain 1"/>
    <property type="match status" value="1"/>
</dbReference>
<keyword evidence="8" id="KW-0067">ATP-binding</keyword>
<dbReference type="GO" id="GO:0004674">
    <property type="term" value="F:protein serine/threonine kinase activity"/>
    <property type="evidence" value="ECO:0007669"/>
    <property type="project" value="UniProtKB-KW"/>
</dbReference>
<evidence type="ECO:0000256" key="4">
    <source>
        <dbReference type="ARBA" id="ARBA00022679"/>
    </source>
</evidence>
<keyword evidence="7 13" id="KW-0418">Kinase</keyword>
<dbReference type="InterPro" id="IPR000687">
    <property type="entry name" value="RIO_kinase"/>
</dbReference>
<dbReference type="PROSITE" id="PS50011">
    <property type="entry name" value="PROTEIN_KINASE_DOM"/>
    <property type="match status" value="1"/>
</dbReference>
<protein>
    <recommendedName>
        <fullName evidence="2">non-specific serine/threonine protein kinase</fullName>
        <ecNumber evidence="2">2.7.11.1</ecNumber>
    </recommendedName>
</protein>
<comment type="similarity">
    <text evidence="1">Belongs to the protein kinase superfamily. RIO-type Ser/Thr kinase family.</text>
</comment>
<evidence type="ECO:0000256" key="2">
    <source>
        <dbReference type="ARBA" id="ARBA00012513"/>
    </source>
</evidence>
<evidence type="ECO:0000256" key="7">
    <source>
        <dbReference type="ARBA" id="ARBA00022777"/>
    </source>
</evidence>
<keyword evidence="5" id="KW-0479">Metal-binding</keyword>
<dbReference type="eggNOG" id="arCOG01180">
    <property type="taxonomic scope" value="Archaea"/>
</dbReference>
<evidence type="ECO:0000313" key="13">
    <source>
        <dbReference type="EMBL" id="ADC64943.1"/>
    </source>
</evidence>
<organism evidence="13 14">
    <name type="scientific">Ferroglobus placidus (strain DSM 10642 / AEDII12DO)</name>
    <dbReference type="NCBI Taxonomy" id="589924"/>
    <lineage>
        <taxon>Archaea</taxon>
        <taxon>Methanobacteriati</taxon>
        <taxon>Methanobacteriota</taxon>
        <taxon>Archaeoglobi</taxon>
        <taxon>Archaeoglobales</taxon>
        <taxon>Archaeoglobaceae</taxon>
        <taxon>Ferroglobus</taxon>
    </lineage>
</organism>
<dbReference type="GO" id="GO:0005524">
    <property type="term" value="F:ATP binding"/>
    <property type="evidence" value="ECO:0007669"/>
    <property type="project" value="UniProtKB-KW"/>
</dbReference>
<keyword evidence="3 13" id="KW-0723">Serine/threonine-protein kinase</keyword>
<evidence type="ECO:0000313" key="14">
    <source>
        <dbReference type="Proteomes" id="UP000002613"/>
    </source>
</evidence>
<keyword evidence="9" id="KW-0460">Magnesium</keyword>
<gene>
    <name evidence="13" type="ordered locus">Ferp_0773</name>
</gene>
<evidence type="ECO:0000256" key="3">
    <source>
        <dbReference type="ARBA" id="ARBA00022527"/>
    </source>
</evidence>
<comment type="catalytic activity">
    <reaction evidence="11">
        <text>L-seryl-[protein] + ATP = O-phospho-L-seryl-[protein] + ADP + H(+)</text>
        <dbReference type="Rhea" id="RHEA:17989"/>
        <dbReference type="Rhea" id="RHEA-COMP:9863"/>
        <dbReference type="Rhea" id="RHEA-COMP:11604"/>
        <dbReference type="ChEBI" id="CHEBI:15378"/>
        <dbReference type="ChEBI" id="CHEBI:29999"/>
        <dbReference type="ChEBI" id="CHEBI:30616"/>
        <dbReference type="ChEBI" id="CHEBI:83421"/>
        <dbReference type="ChEBI" id="CHEBI:456216"/>
        <dbReference type="EC" id="2.7.11.1"/>
    </reaction>
</comment>
<dbReference type="EC" id="2.7.11.1" evidence="2"/>
<sequence>MKDKKLRELDKYLDALRIKEKDSEERKIYEEVLDGRTLKTLYKLSAKGYIKALGGVISTGKEANVFYADGVVDGKEVPLAVKIYRIETSEFYKMDEYLFGDKRFDMRRVSRKELIFIWVEKEFRNLERAFEAGVNVPQPYAYMKNVLLMEFLGEDEKASPTLVEIGKSLIDLVDVEEFFWKIVENLKKLYRDAELVHADVSEYNIMLHKDEPYLIDMGQAVLVDHPYANSYLERDVKNLLRFFSKFNVKCSIEEILSEIRGE</sequence>
<evidence type="ECO:0000256" key="6">
    <source>
        <dbReference type="ARBA" id="ARBA00022741"/>
    </source>
</evidence>
<dbReference type="InterPro" id="IPR008266">
    <property type="entry name" value="Tyr_kinase_AS"/>
</dbReference>
<keyword evidence="14" id="KW-1185">Reference proteome</keyword>
<evidence type="ECO:0000256" key="1">
    <source>
        <dbReference type="ARBA" id="ARBA00009196"/>
    </source>
</evidence>
<dbReference type="GO" id="GO:0106310">
    <property type="term" value="F:protein serine kinase activity"/>
    <property type="evidence" value="ECO:0007669"/>
    <property type="project" value="RHEA"/>
</dbReference>
<evidence type="ECO:0000256" key="9">
    <source>
        <dbReference type="ARBA" id="ARBA00022842"/>
    </source>
</evidence>
<dbReference type="EMBL" id="CP001899">
    <property type="protein sequence ID" value="ADC64943.1"/>
    <property type="molecule type" value="Genomic_DNA"/>
</dbReference>
<feature type="domain" description="Protein kinase" evidence="12">
    <location>
        <begin position="51"/>
        <end position="262"/>
    </location>
</feature>
<evidence type="ECO:0000256" key="8">
    <source>
        <dbReference type="ARBA" id="ARBA00022840"/>
    </source>
</evidence>
<evidence type="ECO:0000256" key="5">
    <source>
        <dbReference type="ARBA" id="ARBA00022723"/>
    </source>
</evidence>
<dbReference type="Gene3D" id="3.30.200.20">
    <property type="entry name" value="Phosphorylase Kinase, domain 1"/>
    <property type="match status" value="1"/>
</dbReference>
<dbReference type="PROSITE" id="PS00109">
    <property type="entry name" value="PROTEIN_KINASE_TYR"/>
    <property type="match status" value="1"/>
</dbReference>
<evidence type="ECO:0000256" key="10">
    <source>
        <dbReference type="ARBA" id="ARBA00047899"/>
    </source>
</evidence>
<dbReference type="GeneID" id="8778279"/>
<dbReference type="InterPro" id="IPR018934">
    <property type="entry name" value="RIO_dom"/>
</dbReference>
<reference evidence="14" key="1">
    <citation type="submission" date="2010-02" db="EMBL/GenBank/DDBJ databases">
        <title>Complete sequence of Ferroglobus placidus DSM 10642.</title>
        <authorList>
            <consortium name="US DOE Joint Genome Institute"/>
            <person name="Lucas S."/>
            <person name="Copeland A."/>
            <person name="Lapidus A."/>
            <person name="Cheng J.-F."/>
            <person name="Bruce D."/>
            <person name="Goodwin L."/>
            <person name="Pitluck S."/>
            <person name="Saunders E."/>
            <person name="Brettin T."/>
            <person name="Detter J.C."/>
            <person name="Han C."/>
            <person name="Tapia R."/>
            <person name="Larimer F."/>
            <person name="Land M."/>
            <person name="Hauser L."/>
            <person name="Kyrpides N."/>
            <person name="Ivanova N."/>
            <person name="Holmes D."/>
            <person name="Lovley D."/>
            <person name="Kyrpides N."/>
            <person name="Anderson I.J."/>
            <person name="Woyke T."/>
        </authorList>
    </citation>
    <scope>NUCLEOTIDE SEQUENCE [LARGE SCALE GENOMIC DNA]</scope>
    <source>
        <strain evidence="14">DSM 10642 / AEDII12DO</strain>
    </source>
</reference>
<dbReference type="OrthoDB" id="31344at2157"/>
<dbReference type="HOGENOM" id="CLU_018693_3_3_2"/>
<dbReference type="KEGG" id="fpl:Ferp_0773"/>
<dbReference type="STRING" id="589924.Ferp_0773"/>
<dbReference type="CDD" id="cd05145">
    <property type="entry name" value="RIO1_like"/>
    <property type="match status" value="1"/>
</dbReference>
<dbReference type="PANTHER" id="PTHR45723">
    <property type="entry name" value="SERINE/THREONINE-PROTEIN KINASE RIO1"/>
    <property type="match status" value="1"/>
</dbReference>
<evidence type="ECO:0000259" key="12">
    <source>
        <dbReference type="PROSITE" id="PS50011"/>
    </source>
</evidence>
<keyword evidence="4 13" id="KW-0808">Transferase</keyword>
<dbReference type="AlphaFoldDB" id="D3RWT0"/>
<name>D3RWT0_FERPA</name>
<dbReference type="InterPro" id="IPR051272">
    <property type="entry name" value="RIO-type_Ser/Thr_kinase"/>
</dbReference>
<comment type="catalytic activity">
    <reaction evidence="10">
        <text>L-threonyl-[protein] + ATP = O-phospho-L-threonyl-[protein] + ADP + H(+)</text>
        <dbReference type="Rhea" id="RHEA:46608"/>
        <dbReference type="Rhea" id="RHEA-COMP:11060"/>
        <dbReference type="Rhea" id="RHEA-COMP:11605"/>
        <dbReference type="ChEBI" id="CHEBI:15378"/>
        <dbReference type="ChEBI" id="CHEBI:30013"/>
        <dbReference type="ChEBI" id="CHEBI:30616"/>
        <dbReference type="ChEBI" id="CHEBI:61977"/>
        <dbReference type="ChEBI" id="CHEBI:456216"/>
        <dbReference type="EC" id="2.7.11.1"/>
    </reaction>
</comment>
<dbReference type="SMART" id="SM00090">
    <property type="entry name" value="RIO"/>
    <property type="match status" value="1"/>
</dbReference>
<dbReference type="GO" id="GO:0046872">
    <property type="term" value="F:metal ion binding"/>
    <property type="evidence" value="ECO:0007669"/>
    <property type="project" value="UniProtKB-KW"/>
</dbReference>
<dbReference type="PaxDb" id="589924-Ferp_0773"/>
<dbReference type="InterPro" id="IPR000719">
    <property type="entry name" value="Prot_kinase_dom"/>
</dbReference>
<evidence type="ECO:0000256" key="11">
    <source>
        <dbReference type="ARBA" id="ARBA00048679"/>
    </source>
</evidence>
<dbReference type="Proteomes" id="UP000002613">
    <property type="component" value="Chromosome"/>
</dbReference>
<dbReference type="RefSeq" id="WP_012965286.1">
    <property type="nucleotide sequence ID" value="NC_013849.1"/>
</dbReference>
<proteinExistence type="inferred from homology"/>